<name>A0A881SY47_SWPV</name>
<gene>
    <name evidence="1" type="primary">SwPV089</name>
</gene>
<sequence>MGWYSSYSVDLHPPRKCSKCLANVYEFITDDEETIRMILESQPNKVNILKQFLTAVRNKEFIYKILDSELQRVLK</sequence>
<dbReference type="InterPro" id="IPR007952">
    <property type="entry name" value="Poxvirus_A2.5L"/>
</dbReference>
<evidence type="ECO:0000313" key="1">
    <source>
        <dbReference type="EMBL" id="QQG31580.1"/>
    </source>
</evidence>
<protein>
    <submittedName>
        <fullName evidence="1">Uncharacterized protein</fullName>
    </submittedName>
</protein>
<organismHost>
    <name type="scientific">Sus scrofa</name>
    <name type="common">Pig</name>
    <dbReference type="NCBI Taxonomy" id="9823"/>
</organismHost>
<dbReference type="Proteomes" id="UP000671927">
    <property type="component" value="Segment"/>
</dbReference>
<dbReference type="EMBL" id="MW036632">
    <property type="protein sequence ID" value="QQG31580.1"/>
    <property type="molecule type" value="Genomic_DNA"/>
</dbReference>
<reference evidence="1" key="1">
    <citation type="journal article" date="2021" name="Arch. Virol.">
        <title>First complete genome characterization of swinepox virus directly from a clinical sample indicates divergence of a Eurasian-lineage virus.</title>
        <authorList>
            <person name="Aasdev A."/>
            <person name="Mishra A."/>
            <person name="Bora D.P."/>
            <person name="Kurkure N.V."/>
            <person name="Barman N.N."/>
            <person name="Raut A.A."/>
        </authorList>
    </citation>
    <scope>NUCLEOTIDE SEQUENCE</scope>
    <source>
        <strain evidence="1">SwPV/India-Assam/16</strain>
    </source>
</reference>
<proteinExistence type="predicted"/>
<dbReference type="Pfam" id="PF05288">
    <property type="entry name" value="Pox_A3L"/>
    <property type="match status" value="1"/>
</dbReference>
<accession>A0A881SY47</accession>
<organism evidence="1">
    <name type="scientific">Swinepox virus</name>
    <name type="common">SWPV</name>
    <dbReference type="NCBI Taxonomy" id="10276"/>
    <lineage>
        <taxon>Viruses</taxon>
        <taxon>Varidnaviria</taxon>
        <taxon>Bamfordvirae</taxon>
        <taxon>Nucleocytoviricota</taxon>
        <taxon>Pokkesviricetes</taxon>
        <taxon>Chitovirales</taxon>
        <taxon>Poxviridae</taxon>
        <taxon>Chordopoxvirinae</taxon>
        <taxon>Suipoxvirus</taxon>
        <taxon>Suipoxvirus swinepox</taxon>
    </lineage>
</organism>